<dbReference type="PANTHER" id="PTHR43581:SF2">
    <property type="entry name" value="EXCINUCLEASE ATPASE SUBUNIT"/>
    <property type="match status" value="1"/>
</dbReference>
<dbReference type="SUPFAM" id="SSF52540">
    <property type="entry name" value="P-loop containing nucleoside triphosphate hydrolases"/>
    <property type="match status" value="1"/>
</dbReference>
<feature type="domain" description="AAA+ ATPase" evidence="1">
    <location>
        <begin position="22"/>
        <end position="354"/>
    </location>
</feature>
<dbReference type="Pfam" id="PF13304">
    <property type="entry name" value="AAA_21"/>
    <property type="match status" value="1"/>
</dbReference>
<protein>
    <submittedName>
        <fullName evidence="2">AAA family ATPase</fullName>
    </submittedName>
</protein>
<evidence type="ECO:0000259" key="1">
    <source>
        <dbReference type="SMART" id="SM00382"/>
    </source>
</evidence>
<dbReference type="RefSeq" id="WP_339403753.1">
    <property type="nucleotide sequence ID" value="NZ_JBBGAZ010000006.1"/>
</dbReference>
<gene>
    <name evidence="2" type="ORF">WG622_11700</name>
</gene>
<evidence type="ECO:0000313" key="3">
    <source>
        <dbReference type="Proteomes" id="UP001368270"/>
    </source>
</evidence>
<reference evidence="2 3" key="1">
    <citation type="submission" date="2024-03" db="EMBL/GenBank/DDBJ databases">
        <title>Cognatishimia coralii sp. nov., a marine bacterium isolated from coral surrounding seawater.</title>
        <authorList>
            <person name="Liu X."/>
            <person name="Liu S."/>
            <person name="Sun H."/>
            <person name="Zhang Y."/>
        </authorList>
    </citation>
    <scope>NUCLEOTIDE SEQUENCE [LARGE SCALE GENOMIC DNA]</scope>
    <source>
        <strain evidence="2 3">D5M38</strain>
    </source>
</reference>
<accession>A0ABU8QHS1</accession>
<dbReference type="InterPro" id="IPR051396">
    <property type="entry name" value="Bact_Antivir_Def_Nuclease"/>
</dbReference>
<dbReference type="EMBL" id="JBBGAZ010000006">
    <property type="protein sequence ID" value="MEJ5218911.1"/>
    <property type="molecule type" value="Genomic_DNA"/>
</dbReference>
<proteinExistence type="predicted"/>
<dbReference type="Proteomes" id="UP001368270">
    <property type="component" value="Unassembled WGS sequence"/>
</dbReference>
<dbReference type="SMART" id="SM00382">
    <property type="entry name" value="AAA"/>
    <property type="match status" value="1"/>
</dbReference>
<dbReference type="InterPro" id="IPR003593">
    <property type="entry name" value="AAA+_ATPase"/>
</dbReference>
<organism evidence="2 3">
    <name type="scientific">Cognatishimia coralii</name>
    <dbReference type="NCBI Taxonomy" id="3083254"/>
    <lineage>
        <taxon>Bacteria</taxon>
        <taxon>Pseudomonadati</taxon>
        <taxon>Pseudomonadota</taxon>
        <taxon>Alphaproteobacteria</taxon>
        <taxon>Rhodobacterales</taxon>
        <taxon>Paracoccaceae</taxon>
        <taxon>Cognatishimia</taxon>
    </lineage>
</organism>
<dbReference type="InterPro" id="IPR027417">
    <property type="entry name" value="P-loop_NTPase"/>
</dbReference>
<keyword evidence="3" id="KW-1185">Reference proteome</keyword>
<name>A0ABU8QHS1_9RHOB</name>
<dbReference type="Gene3D" id="3.40.50.300">
    <property type="entry name" value="P-loop containing nucleotide triphosphate hydrolases"/>
    <property type="match status" value="2"/>
</dbReference>
<sequence>MNISRLVLRNFKGFEQFDQRLNKRFTLIVGKNGVGKSSILDALSVAFGTFLLGIPNATSRHIQKGEVRETSRQFDDSLDFIAAYPAVVEAEGTLFDPLSGQSHSLVWKRELNNPKGRTTVKDAREIRLLSDTAYAAAIDGLDPTLPLLSYYGTGRLWGEPKRIAQKERPSRFDAYRNSHEPRVSAGDLFDWLRRLRLSEFETERSSPLLKAWRGAVESCFDDQVAVTYSPSRERVEVTFESNDQTIAYENLSHGQRNILSMIGDIAYKAIILNPHLGAEAISNARGIVLIDEIDLHLHPTWQRRIIPALLAAFPGLQFVATTHSPFVIQSLNHGVMLDLDKRELDDRVHNLPIVDIIEDVQGVENQNRSESYLHKMQGAESYLRQVERMAESENPAERAELERRLDQMERDFQDPGLEALMKIERQTRTKRGE</sequence>
<dbReference type="InterPro" id="IPR003959">
    <property type="entry name" value="ATPase_AAA_core"/>
</dbReference>
<evidence type="ECO:0000313" key="2">
    <source>
        <dbReference type="EMBL" id="MEJ5218911.1"/>
    </source>
</evidence>
<comment type="caution">
    <text evidence="2">The sequence shown here is derived from an EMBL/GenBank/DDBJ whole genome shotgun (WGS) entry which is preliminary data.</text>
</comment>
<dbReference type="PANTHER" id="PTHR43581">
    <property type="entry name" value="ATP/GTP PHOSPHATASE"/>
    <property type="match status" value="1"/>
</dbReference>